<evidence type="ECO:0000313" key="1">
    <source>
        <dbReference type="EMBL" id="KAK9957476.1"/>
    </source>
</evidence>
<comment type="caution">
    <text evidence="1">The sequence shown here is derived from an EMBL/GenBank/DDBJ whole genome shotgun (WGS) entry which is preliminary data.</text>
</comment>
<evidence type="ECO:0000313" key="2">
    <source>
        <dbReference type="Proteomes" id="UP001479290"/>
    </source>
</evidence>
<dbReference type="Proteomes" id="UP001479290">
    <property type="component" value="Unassembled WGS sequence"/>
</dbReference>
<name>A0AAW1ZAN8_CULAL</name>
<gene>
    <name evidence="1" type="ORF">ABG768_011720</name>
</gene>
<accession>A0AAW1ZAN8</accession>
<sequence>MLSGESVVRCSLPGSSPSRVHSGYFPSPPEPCRTVSGAQLQTQLPHYSMTDGFIS</sequence>
<feature type="non-terminal residue" evidence="1">
    <location>
        <position position="55"/>
    </location>
</feature>
<protein>
    <submittedName>
        <fullName evidence="1">Uncharacterized protein</fullName>
    </submittedName>
</protein>
<organism evidence="1 2">
    <name type="scientific">Culter alburnus</name>
    <name type="common">Topmouth culter</name>
    <dbReference type="NCBI Taxonomy" id="194366"/>
    <lineage>
        <taxon>Eukaryota</taxon>
        <taxon>Metazoa</taxon>
        <taxon>Chordata</taxon>
        <taxon>Craniata</taxon>
        <taxon>Vertebrata</taxon>
        <taxon>Euteleostomi</taxon>
        <taxon>Actinopterygii</taxon>
        <taxon>Neopterygii</taxon>
        <taxon>Teleostei</taxon>
        <taxon>Ostariophysi</taxon>
        <taxon>Cypriniformes</taxon>
        <taxon>Xenocyprididae</taxon>
        <taxon>Xenocypridinae</taxon>
        <taxon>Culter</taxon>
    </lineage>
</organism>
<proteinExistence type="predicted"/>
<dbReference type="AlphaFoldDB" id="A0AAW1ZAN8"/>
<reference evidence="1 2" key="1">
    <citation type="submission" date="2024-05" db="EMBL/GenBank/DDBJ databases">
        <title>A high-quality chromosomal-level genome assembly of Topmouth culter (Culter alburnus).</title>
        <authorList>
            <person name="Zhao H."/>
        </authorList>
    </citation>
    <scope>NUCLEOTIDE SEQUENCE [LARGE SCALE GENOMIC DNA]</scope>
    <source>
        <strain evidence="1">CATC2023</strain>
        <tissue evidence="1">Muscle</tissue>
    </source>
</reference>
<dbReference type="EMBL" id="JAWDJR010000019">
    <property type="protein sequence ID" value="KAK9957476.1"/>
    <property type="molecule type" value="Genomic_DNA"/>
</dbReference>
<keyword evidence="2" id="KW-1185">Reference proteome</keyword>